<dbReference type="InterPro" id="IPR002347">
    <property type="entry name" value="SDR_fam"/>
</dbReference>
<dbReference type="Pfam" id="PF13561">
    <property type="entry name" value="adh_short_C2"/>
    <property type="match status" value="1"/>
</dbReference>
<gene>
    <name evidence="1" type="ORF">LCGC14_2957900</name>
</gene>
<dbReference type="AlphaFoldDB" id="A0A0F8ZKW7"/>
<dbReference type="EMBL" id="LAZR01059791">
    <property type="protein sequence ID" value="KKK67054.1"/>
    <property type="molecule type" value="Genomic_DNA"/>
</dbReference>
<dbReference type="InterPro" id="IPR036291">
    <property type="entry name" value="NAD(P)-bd_dom_sf"/>
</dbReference>
<dbReference type="PRINTS" id="PR00081">
    <property type="entry name" value="GDHRDH"/>
</dbReference>
<dbReference type="Gene3D" id="3.40.50.720">
    <property type="entry name" value="NAD(P)-binding Rossmann-like Domain"/>
    <property type="match status" value="1"/>
</dbReference>
<comment type="caution">
    <text evidence="1">The sequence shown here is derived from an EMBL/GenBank/DDBJ whole genome shotgun (WGS) entry which is preliminary data.</text>
</comment>
<feature type="non-terminal residue" evidence="1">
    <location>
        <position position="182"/>
    </location>
</feature>
<sequence length="182" mass="18940">MLDAANSNDVAVENLLEVNNIEVIYNHVILVLKGVSLNVPKGGITALTKNLSVELAADNIRINAVAPGVVDCVVADQMSDAGQLQRRGVAAHIVDVMEMAVDQRVAAPGHHHTAAGGEGDLAVANDVGRSGDHDARLLAQAGDSLAAARVRRIHHTHTFDQAVLGTGQVEGGRANMQALDGD</sequence>
<protein>
    <recommendedName>
        <fullName evidence="2">Short-chain dehydrogenase/reductase SDR</fullName>
    </recommendedName>
</protein>
<name>A0A0F8ZKW7_9ZZZZ</name>
<evidence type="ECO:0000313" key="1">
    <source>
        <dbReference type="EMBL" id="KKK67054.1"/>
    </source>
</evidence>
<accession>A0A0F8ZKW7</accession>
<dbReference type="SUPFAM" id="SSF51735">
    <property type="entry name" value="NAD(P)-binding Rossmann-fold domains"/>
    <property type="match status" value="1"/>
</dbReference>
<proteinExistence type="predicted"/>
<evidence type="ECO:0008006" key="2">
    <source>
        <dbReference type="Google" id="ProtNLM"/>
    </source>
</evidence>
<organism evidence="1">
    <name type="scientific">marine sediment metagenome</name>
    <dbReference type="NCBI Taxonomy" id="412755"/>
    <lineage>
        <taxon>unclassified sequences</taxon>
        <taxon>metagenomes</taxon>
        <taxon>ecological metagenomes</taxon>
    </lineage>
</organism>
<reference evidence="1" key="1">
    <citation type="journal article" date="2015" name="Nature">
        <title>Complex archaea that bridge the gap between prokaryotes and eukaryotes.</title>
        <authorList>
            <person name="Spang A."/>
            <person name="Saw J.H."/>
            <person name="Jorgensen S.L."/>
            <person name="Zaremba-Niedzwiedzka K."/>
            <person name="Martijn J."/>
            <person name="Lind A.E."/>
            <person name="van Eijk R."/>
            <person name="Schleper C."/>
            <person name="Guy L."/>
            <person name="Ettema T.J."/>
        </authorList>
    </citation>
    <scope>NUCLEOTIDE SEQUENCE</scope>
</reference>